<dbReference type="Pfam" id="PF21788">
    <property type="entry name" value="TNP-like_GBD"/>
    <property type="match status" value="1"/>
</dbReference>
<organism evidence="3 4">
    <name type="scientific">Frankliniella fusca</name>
    <dbReference type="NCBI Taxonomy" id="407009"/>
    <lineage>
        <taxon>Eukaryota</taxon>
        <taxon>Metazoa</taxon>
        <taxon>Ecdysozoa</taxon>
        <taxon>Arthropoda</taxon>
        <taxon>Hexapoda</taxon>
        <taxon>Insecta</taxon>
        <taxon>Pterygota</taxon>
        <taxon>Neoptera</taxon>
        <taxon>Paraneoptera</taxon>
        <taxon>Thysanoptera</taxon>
        <taxon>Terebrantia</taxon>
        <taxon>Thripoidea</taxon>
        <taxon>Thripidae</taxon>
        <taxon>Frankliniella</taxon>
    </lineage>
</organism>
<evidence type="ECO:0000259" key="2">
    <source>
        <dbReference type="Pfam" id="PF21788"/>
    </source>
</evidence>
<evidence type="ECO:0000313" key="4">
    <source>
        <dbReference type="Proteomes" id="UP001219518"/>
    </source>
</evidence>
<sequence>MFVRSFEICAGAQYVDYKQFWLEDSQGQIDSNPYDETHYEETFRTHKCHMLIGIRKWMCQECRRAADRFKSRRLESEEVNPSVPNKYRSRKEMMPKLAEQQRLNKNSRAQTERLRKRFQLSLDSKGVGLDVSLEEKLLEILRDSELSPVQQMFLHQQFKANSLKDKRQVRWHPTLIRFALLIKSNSPSAYSSMRDTGLITLPSERTLFDYSHIMPSREGCIPEKFDRISKEVEKYSEEYKKMHTLIFDEIHISQKLVYMKSTGQLVGYVNLTEVEEEMKALSDFVSGKTKNEERPVASKILAFMVKGICTKVKDVCAVYTTDVLTKEGLYERVWEVVQKCEIAGIKIVALVCDGSGVNRSFFQMHLPKTELPNGLICDTVNLCAPERTLHFISDVPHLLKTIRNSFSKSGVHPKCKRKLTKGGQLIAWKTIERLFLEDHENTWRASYKLNPQNVYLNSYSCMKVSYAAQVMSNTVAMDLKEREWPNTSETIEFIKQVNDWFDLMNGAHSLHRKITANPRLDPYRAENKDQRFEELRGFVKYLKDWQSEVGALPDLSNKIKSTMIIAKPSIEGVEITVNGFIGAVQYMLDKENGAGADYVNARTFCQDAIEQYFGKQRAGLGGKHNPNVAEFLQTDNKTNTHRDMNVKKRSGNIQAVTETMELDEEKLQKRKRSSGISRSYENYSVNLKKI</sequence>
<feature type="domain" description="Transposable element P transposase-like RNase H" evidence="1">
    <location>
        <begin position="219"/>
        <end position="363"/>
    </location>
</feature>
<proteinExistence type="predicted"/>
<comment type="caution">
    <text evidence="3">The sequence shown here is derived from an EMBL/GenBank/DDBJ whole genome shotgun (WGS) entry which is preliminary data.</text>
</comment>
<gene>
    <name evidence="3" type="ORF">KUF71_012730</name>
</gene>
<reference evidence="3" key="1">
    <citation type="submission" date="2021-07" db="EMBL/GenBank/DDBJ databases">
        <authorList>
            <person name="Catto M.A."/>
            <person name="Jacobson A."/>
            <person name="Kennedy G."/>
            <person name="Labadie P."/>
            <person name="Hunt B.G."/>
            <person name="Srinivasan R."/>
        </authorList>
    </citation>
    <scope>NUCLEOTIDE SEQUENCE</scope>
    <source>
        <strain evidence="3">PL_HMW_Pooled</strain>
        <tissue evidence="3">Head</tissue>
    </source>
</reference>
<dbReference type="Proteomes" id="UP001219518">
    <property type="component" value="Unassembled WGS sequence"/>
</dbReference>
<name>A0AAE1HNM5_9NEOP</name>
<dbReference type="Pfam" id="PF21787">
    <property type="entry name" value="TNP-like_RNaseH_N"/>
    <property type="match status" value="1"/>
</dbReference>
<protein>
    <submittedName>
        <fullName evidence="3">Transposable element P transposase</fullName>
    </submittedName>
</protein>
<evidence type="ECO:0000313" key="3">
    <source>
        <dbReference type="EMBL" id="KAK3924597.1"/>
    </source>
</evidence>
<reference evidence="3" key="2">
    <citation type="journal article" date="2023" name="BMC Genomics">
        <title>Pest status, molecular evolution, and epigenetic factors derived from the genome assembly of Frankliniella fusca, a thysanopteran phytovirus vector.</title>
        <authorList>
            <person name="Catto M.A."/>
            <person name="Labadie P.E."/>
            <person name="Jacobson A.L."/>
            <person name="Kennedy G.G."/>
            <person name="Srinivasan R."/>
            <person name="Hunt B.G."/>
        </authorList>
    </citation>
    <scope>NUCLEOTIDE SEQUENCE</scope>
    <source>
        <strain evidence="3">PL_HMW_Pooled</strain>
    </source>
</reference>
<evidence type="ECO:0000259" key="1">
    <source>
        <dbReference type="Pfam" id="PF21787"/>
    </source>
</evidence>
<dbReference type="InterPro" id="IPR048366">
    <property type="entry name" value="TNP-like_GBD"/>
</dbReference>
<feature type="domain" description="Transposable element P transposase-like GTP-binding insertion" evidence="2">
    <location>
        <begin position="397"/>
        <end position="513"/>
    </location>
</feature>
<keyword evidence="4" id="KW-1185">Reference proteome</keyword>
<accession>A0AAE1HNM5</accession>
<dbReference type="EMBL" id="JAHWGI010001195">
    <property type="protein sequence ID" value="KAK3924597.1"/>
    <property type="molecule type" value="Genomic_DNA"/>
</dbReference>
<dbReference type="AlphaFoldDB" id="A0AAE1HNM5"/>
<dbReference type="InterPro" id="IPR048365">
    <property type="entry name" value="TNP-like_RNaseH_N"/>
</dbReference>